<protein>
    <submittedName>
        <fullName evidence="1">Uncharacterized protein</fullName>
    </submittedName>
</protein>
<gene>
    <name evidence="1" type="ORF">PPOP_3220</name>
</gene>
<comment type="caution">
    <text evidence="1">The sequence shown here is derived from an EMBL/GenBank/DDBJ whole genome shotgun (WGS) entry which is preliminary data.</text>
</comment>
<keyword evidence="2" id="KW-1185">Reference proteome</keyword>
<evidence type="ECO:0000313" key="1">
    <source>
        <dbReference type="EMBL" id="GAC43820.1"/>
    </source>
</evidence>
<dbReference type="OrthoDB" id="2924915at2"/>
<dbReference type="AlphaFoldDB" id="M9LKH8"/>
<dbReference type="RefSeq" id="WP_006287531.1">
    <property type="nucleotide sequence ID" value="NZ_BALG01000256.1"/>
</dbReference>
<reference evidence="1 2" key="1">
    <citation type="submission" date="2012-10" db="EMBL/GenBank/DDBJ databases">
        <title>Draft Genome Sequence of Paenibacillus popilliae ATCC 14706T.</title>
        <authorList>
            <person name="Iiyama K."/>
            <person name="Mori K."/>
            <person name="Mon H."/>
            <person name="Chieda Y."/>
            <person name="Lee J.M."/>
            <person name="Kusakabe T."/>
            <person name="Tashiro K."/>
            <person name="Asano S."/>
            <person name="Yasunaga-Aoki C."/>
            <person name="Shimizu S."/>
        </authorList>
    </citation>
    <scope>NUCLEOTIDE SEQUENCE [LARGE SCALE GENOMIC DNA]</scope>
    <source>
        <strain evidence="1 2">ATCC 14706</strain>
    </source>
</reference>
<sequence>MDKTLGVKVNANEKIFDFEKRSQNFGEVFSVKSGLGNDFNRIIPFLKAIESMPDELIERSNPKEIDSYFRGMGIIVTTYNDNNEVKNRSKRNAWDCSLAISALLVTNALPVAKITKIKKYIESLGGVTKAAKALFGAGSAEQKTEKVLIALGALVAELTEINTVKKDCFD</sequence>
<proteinExistence type="predicted"/>
<dbReference type="Proteomes" id="UP000029453">
    <property type="component" value="Unassembled WGS sequence"/>
</dbReference>
<organism evidence="1 2">
    <name type="scientific">Paenibacillus popilliae ATCC 14706</name>
    <dbReference type="NCBI Taxonomy" id="1212764"/>
    <lineage>
        <taxon>Bacteria</taxon>
        <taxon>Bacillati</taxon>
        <taxon>Bacillota</taxon>
        <taxon>Bacilli</taxon>
        <taxon>Bacillales</taxon>
        <taxon>Paenibacillaceae</taxon>
        <taxon>Paenibacillus</taxon>
    </lineage>
</organism>
<accession>M9LKH8</accession>
<dbReference type="EMBL" id="BALG01000256">
    <property type="protein sequence ID" value="GAC43820.1"/>
    <property type="molecule type" value="Genomic_DNA"/>
</dbReference>
<evidence type="ECO:0000313" key="2">
    <source>
        <dbReference type="Proteomes" id="UP000029453"/>
    </source>
</evidence>
<name>M9LKH8_PAEPP</name>